<name>A0A085A510_9ENTR</name>
<reference evidence="2" key="1">
    <citation type="submission" date="2014-05" db="EMBL/GenBank/DDBJ databases">
        <title>ATOL: Assembling a taxonomically balanced genome-scale reconstruction of the evolutionary history of the Enterobacteriaceae.</title>
        <authorList>
            <person name="Plunkett G. III"/>
            <person name="Neeno-Eckwall E.C."/>
            <person name="Glasner J.D."/>
            <person name="Perna N.T."/>
        </authorList>
    </citation>
    <scope>NUCLEOTIDE SEQUENCE [LARGE SCALE GENOMIC DNA]</scope>
    <source>
        <strain evidence="2">ATCC 49490</strain>
    </source>
</reference>
<dbReference type="eggNOG" id="COG3519">
    <property type="taxonomic scope" value="Bacteria"/>
</dbReference>
<keyword evidence="2" id="KW-1185">Reference proteome</keyword>
<protein>
    <submittedName>
        <fullName evidence="1">ImpG/VasA family protein</fullName>
    </submittedName>
</protein>
<proteinExistence type="predicted"/>
<accession>A0A085A510</accession>
<gene>
    <name evidence="1" type="ORF">GTGU_02889</name>
</gene>
<evidence type="ECO:0000313" key="2">
    <source>
        <dbReference type="Proteomes" id="UP000028630"/>
    </source>
</evidence>
<dbReference type="RefSeq" id="WP_038158255.1">
    <property type="nucleotide sequence ID" value="NZ_JMTB01000091.1"/>
</dbReference>
<dbReference type="OrthoDB" id="9763676at2"/>
<dbReference type="PANTHER" id="PTHR35370:SF4">
    <property type="entry name" value="TYPE VI SECRETION SYSTEM BASEPLATE SUBUNIT TSSF"/>
    <property type="match status" value="1"/>
</dbReference>
<dbReference type="NCBIfam" id="TIGR03359">
    <property type="entry name" value="VI_chp_6"/>
    <property type="match status" value="1"/>
</dbReference>
<dbReference type="PANTHER" id="PTHR35370">
    <property type="entry name" value="CYTOPLASMIC PROTEIN-RELATED-RELATED"/>
    <property type="match status" value="1"/>
</dbReference>
<comment type="caution">
    <text evidence="1">The sequence shown here is derived from an EMBL/GenBank/DDBJ whole genome shotgun (WGS) entry which is preliminary data.</text>
</comment>
<dbReference type="PIRSF" id="PIRSF028304">
    <property type="entry name" value="UCP028304"/>
    <property type="match status" value="1"/>
</dbReference>
<dbReference type="Proteomes" id="UP000028630">
    <property type="component" value="Unassembled WGS sequence"/>
</dbReference>
<dbReference type="InterPro" id="IPR010272">
    <property type="entry name" value="T6SS_TssF"/>
</dbReference>
<dbReference type="AlphaFoldDB" id="A0A085A510"/>
<sequence length="608" mass="70251">MAFEKYFRDELDYLHQIGRIVAREKPHLAEFLSEKGVDPDVERLLEGFAFLSGNLREKIDDEFPELTHSLLNMLWPNYLRPTPSMTIIEYTPEKNIITEATKVTRGTELLSRPIQIIAESDDGLDPRQDPHNLTHCVFTQCRDLWLLPVALDDIRVNNSNEMAVIHIDFSSSGEISINDLELGKLRFWLGEAGYSSYQLYFWLSYYFEKAELIVGDESYVFPDFDFVPLGFSRDESMLPWPKNSVTGYRILQEYFCFPEGYLFFDVKGVAKLPAELHASQFSLRLSFSRPLPPEVKIRRDSLRLHCTPAVNLFSHYSESILLDGTQTEYPLRVSYSEPDFYDIFSVDKVESWLKNDAQDHGRSRGVLRTYTPFESFQHQIEYTQGREKIYYRVRIKPSVLRPGLEHSISFVRGDELECVLHDETISVQLTCTNRELPTLLRIGDIDTVARDTPSFASFRNITRPTRPLYPVLDGSLTWSLISNMSLNYLSLLNKDALRQILLTYDLPGKHDRQAARGSQKKMDGIVNIETHPVDRLFRGVPVRGLESTLWLEQGAFSCEGELYLFGAILARFFSLYASVNSFHILKVINTHNKECYEWPEQKGQHTLI</sequence>
<dbReference type="EMBL" id="JMTB01000091">
    <property type="protein sequence ID" value="KFC05305.1"/>
    <property type="molecule type" value="Genomic_DNA"/>
</dbReference>
<evidence type="ECO:0000313" key="1">
    <source>
        <dbReference type="EMBL" id="KFC05305.1"/>
    </source>
</evidence>
<organism evidence="1 2">
    <name type="scientific">Trabulsiella guamensis ATCC 49490</name>
    <dbReference type="NCBI Taxonomy" id="1005994"/>
    <lineage>
        <taxon>Bacteria</taxon>
        <taxon>Pseudomonadati</taxon>
        <taxon>Pseudomonadota</taxon>
        <taxon>Gammaproteobacteria</taxon>
        <taxon>Enterobacterales</taxon>
        <taxon>Enterobacteriaceae</taxon>
        <taxon>Trabulsiella</taxon>
    </lineage>
</organism>
<dbReference type="Pfam" id="PF05947">
    <property type="entry name" value="T6SS_TssF"/>
    <property type="match status" value="1"/>
</dbReference>